<feature type="compositionally biased region" description="Basic residues" evidence="1">
    <location>
        <begin position="76"/>
        <end position="86"/>
    </location>
</feature>
<feature type="region of interest" description="Disordered" evidence="1">
    <location>
        <begin position="1"/>
        <end position="31"/>
    </location>
</feature>
<feature type="compositionally biased region" description="Basic and acidic residues" evidence="1">
    <location>
        <begin position="132"/>
        <end position="146"/>
    </location>
</feature>
<name>A0A0W8D2H1_PHYNI</name>
<evidence type="ECO:0000313" key="3">
    <source>
        <dbReference type="Proteomes" id="UP000052943"/>
    </source>
</evidence>
<proteinExistence type="predicted"/>
<dbReference type="OrthoDB" id="166799at2759"/>
<gene>
    <name evidence="2" type="ORF">AM587_10005239</name>
</gene>
<dbReference type="AlphaFoldDB" id="A0A0W8D2H1"/>
<reference evidence="2 3" key="1">
    <citation type="submission" date="2015-11" db="EMBL/GenBank/DDBJ databases">
        <title>Genomes and virulence difference between two physiological races of Phytophthora nicotianae.</title>
        <authorList>
            <person name="Liu H."/>
            <person name="Ma X."/>
            <person name="Yu H."/>
            <person name="Fang D."/>
            <person name="Li Y."/>
            <person name="Wang X."/>
            <person name="Wang W."/>
            <person name="Dong Y."/>
            <person name="Xiao B."/>
        </authorList>
    </citation>
    <scope>NUCLEOTIDE SEQUENCE [LARGE SCALE GENOMIC DNA]</scope>
    <source>
        <strain evidence="3">race 0</strain>
    </source>
</reference>
<dbReference type="Proteomes" id="UP000052943">
    <property type="component" value="Unassembled WGS sequence"/>
</dbReference>
<feature type="compositionally biased region" description="Low complexity" evidence="1">
    <location>
        <begin position="10"/>
        <end position="22"/>
    </location>
</feature>
<feature type="compositionally biased region" description="Basic and acidic residues" evidence="1">
    <location>
        <begin position="46"/>
        <end position="61"/>
    </location>
</feature>
<evidence type="ECO:0000313" key="2">
    <source>
        <dbReference type="EMBL" id="KUF90453.1"/>
    </source>
</evidence>
<dbReference type="EMBL" id="LNFO01001544">
    <property type="protein sequence ID" value="KUF90453.1"/>
    <property type="molecule type" value="Genomic_DNA"/>
</dbReference>
<accession>A0A0W8D2H1</accession>
<organism evidence="2 3">
    <name type="scientific">Phytophthora nicotianae</name>
    <name type="common">Potato buckeye rot agent</name>
    <name type="synonym">Phytophthora parasitica</name>
    <dbReference type="NCBI Taxonomy" id="4792"/>
    <lineage>
        <taxon>Eukaryota</taxon>
        <taxon>Sar</taxon>
        <taxon>Stramenopiles</taxon>
        <taxon>Oomycota</taxon>
        <taxon>Peronosporomycetes</taxon>
        <taxon>Peronosporales</taxon>
        <taxon>Peronosporaceae</taxon>
        <taxon>Phytophthora</taxon>
    </lineage>
</organism>
<comment type="caution">
    <text evidence="2">The sequence shown here is derived from an EMBL/GenBank/DDBJ whole genome shotgun (WGS) entry which is preliminary data.</text>
</comment>
<protein>
    <submittedName>
        <fullName evidence="2">Uncharacterized protein</fullName>
    </submittedName>
</protein>
<evidence type="ECO:0000256" key="1">
    <source>
        <dbReference type="SAM" id="MobiDB-lite"/>
    </source>
</evidence>
<feature type="region of interest" description="Disordered" evidence="1">
    <location>
        <begin position="46"/>
        <end position="173"/>
    </location>
</feature>
<sequence length="294" mass="32487">MANKKKRSRVQAASAPAAPVPSEQKPKKKAKFAFSKTLSTDAKIKAAVADDSKPQETKEQSVVKQVAEFPSTDGAKKKKKKKKNKKAGAATTNDTAKTEKPTANSGEIDDLFASLKTEKQKKSIAEQQQKLAEVEEERREKKEKEQLQQQIKKLEAQNTNSTAVGLNPDPRPVLMEPTLKRLAGPLDEGSSLSKRQETCANEASTTSAVNSLATAPSVMDIRAFGLEDRAAAVISHGKESWTLGHLSKWRHDTLDKAANASDHSKLSSKEYLRQRQRAYRHRCLSNRDLHKHPD</sequence>